<keyword evidence="2" id="KW-1133">Transmembrane helix</keyword>
<dbReference type="InterPro" id="IPR013783">
    <property type="entry name" value="Ig-like_fold"/>
</dbReference>
<feature type="domain" description="Ig-like" evidence="4">
    <location>
        <begin position="18"/>
        <end position="95"/>
    </location>
</feature>
<evidence type="ECO:0000313" key="6">
    <source>
        <dbReference type="EMBL" id="JAD09258.1"/>
    </source>
</evidence>
<dbReference type="InterPro" id="IPR036179">
    <property type="entry name" value="Ig-like_dom_sf"/>
</dbReference>
<dbReference type="PROSITE" id="PS50853">
    <property type="entry name" value="FN3"/>
    <property type="match status" value="1"/>
</dbReference>
<feature type="signal peptide" evidence="3">
    <location>
        <begin position="1"/>
        <end position="22"/>
    </location>
</feature>
<dbReference type="InterPro" id="IPR036116">
    <property type="entry name" value="FN3_sf"/>
</dbReference>
<reference evidence="6" key="1">
    <citation type="submission" date="2014-11" db="EMBL/GenBank/DDBJ databases">
        <authorList>
            <person name="Geib S."/>
        </authorList>
    </citation>
    <scope>NUCLEOTIDE SEQUENCE</scope>
</reference>
<protein>
    <submittedName>
        <fullName evidence="6">Uncharacterized protein</fullName>
    </submittedName>
</protein>
<dbReference type="InterPro" id="IPR003961">
    <property type="entry name" value="FN3_dom"/>
</dbReference>
<name>A0A0A1XFJ6_ZEUCU</name>
<evidence type="ECO:0000259" key="5">
    <source>
        <dbReference type="PROSITE" id="PS50853"/>
    </source>
</evidence>
<dbReference type="InterPro" id="IPR007110">
    <property type="entry name" value="Ig-like_dom"/>
</dbReference>
<evidence type="ECO:0000256" key="2">
    <source>
        <dbReference type="SAM" id="Phobius"/>
    </source>
</evidence>
<feature type="transmembrane region" description="Helical" evidence="2">
    <location>
        <begin position="435"/>
        <end position="458"/>
    </location>
</feature>
<evidence type="ECO:0000259" key="4">
    <source>
        <dbReference type="PROSITE" id="PS50835"/>
    </source>
</evidence>
<dbReference type="AlphaFoldDB" id="A0A0A1XFJ6"/>
<sequence length="461" mass="50234">MSSHSVVSLSSFNILFFTQVLTVLTSSIKYHEYVTDKGKNISIPCTAEGNVMWVKESGNNSTIIQTGKYLVLTNVSTDERGLYVCFAAVPPRHASTPDTGSTAQATNEQRKSIAASLPTYASPSSAASSLILTTTSSSSSANSSSPSSSEDVNVSTMVNVSATNASTTSSLPMPAPTIAAATATATIANTNTKTENISTAQHYSMANKATTTLNNSGQTMEVAPTPDTARNTEADTDDNGDRSAEDVEAEEYQAVEKVNLTVRTPPGPVTQLYFKASTILGFLIWRFNKTNSGGYPVRSFTAEFRNVSYNETPYNQSFEHEWSRMDPINIAPNVRQMEVYRLEPNTTYEFRIWANNQLGSGEVVTTNVTTLPETKEEVICYINEKFIMSALASIIQSLCPLRTPSSSTSISTEMTFKFYSYQMELTAFSTHTISLLFSFSFHSASLFIYLSLSLSLFLSNN</sequence>
<keyword evidence="3" id="KW-0732">Signal</keyword>
<feature type="region of interest" description="Disordered" evidence="1">
    <location>
        <begin position="212"/>
        <end position="245"/>
    </location>
</feature>
<dbReference type="CDD" id="cd00063">
    <property type="entry name" value="FN3"/>
    <property type="match status" value="1"/>
</dbReference>
<dbReference type="SUPFAM" id="SSF48726">
    <property type="entry name" value="Immunoglobulin"/>
    <property type="match status" value="1"/>
</dbReference>
<reference evidence="6" key="2">
    <citation type="journal article" date="2015" name="Gigascience">
        <title>Reconstructing a comprehensive transcriptome assembly of a white-pupal translocated strain of the pest fruit fly Bactrocera cucurbitae.</title>
        <authorList>
            <person name="Sim S.B."/>
            <person name="Calla B."/>
            <person name="Hall B."/>
            <person name="DeRego T."/>
            <person name="Geib S.M."/>
        </authorList>
    </citation>
    <scope>NUCLEOTIDE SEQUENCE</scope>
</reference>
<keyword evidence="2" id="KW-0812">Transmembrane</keyword>
<evidence type="ECO:0000256" key="3">
    <source>
        <dbReference type="SAM" id="SignalP"/>
    </source>
</evidence>
<accession>A0A0A1XFJ6</accession>
<dbReference type="PROSITE" id="PS50835">
    <property type="entry name" value="IG_LIKE"/>
    <property type="match status" value="1"/>
</dbReference>
<dbReference type="SUPFAM" id="SSF49265">
    <property type="entry name" value="Fibronectin type III"/>
    <property type="match status" value="1"/>
</dbReference>
<dbReference type="Gene3D" id="2.60.40.10">
    <property type="entry name" value="Immunoglobulins"/>
    <property type="match status" value="2"/>
</dbReference>
<organism evidence="6">
    <name type="scientific">Zeugodacus cucurbitae</name>
    <name type="common">Melon fruit fly</name>
    <name type="synonym">Bactrocera cucurbitae</name>
    <dbReference type="NCBI Taxonomy" id="28588"/>
    <lineage>
        <taxon>Eukaryota</taxon>
        <taxon>Metazoa</taxon>
        <taxon>Ecdysozoa</taxon>
        <taxon>Arthropoda</taxon>
        <taxon>Hexapoda</taxon>
        <taxon>Insecta</taxon>
        <taxon>Pterygota</taxon>
        <taxon>Neoptera</taxon>
        <taxon>Endopterygota</taxon>
        <taxon>Diptera</taxon>
        <taxon>Brachycera</taxon>
        <taxon>Muscomorpha</taxon>
        <taxon>Tephritoidea</taxon>
        <taxon>Tephritidae</taxon>
        <taxon>Zeugodacus</taxon>
        <taxon>Zeugodacus</taxon>
    </lineage>
</organism>
<proteinExistence type="predicted"/>
<dbReference type="InterPro" id="IPR003598">
    <property type="entry name" value="Ig_sub2"/>
</dbReference>
<gene>
    <name evidence="6" type="ORF">g.44341</name>
</gene>
<keyword evidence="2" id="KW-0472">Membrane</keyword>
<feature type="chain" id="PRO_5001983643" evidence="3">
    <location>
        <begin position="23"/>
        <end position="461"/>
    </location>
</feature>
<evidence type="ECO:0000256" key="1">
    <source>
        <dbReference type="SAM" id="MobiDB-lite"/>
    </source>
</evidence>
<dbReference type="EMBL" id="GBXI01005034">
    <property type="protein sequence ID" value="JAD09258.1"/>
    <property type="molecule type" value="Transcribed_RNA"/>
</dbReference>
<feature type="domain" description="Fibronectin type-III" evidence="5">
    <location>
        <begin position="265"/>
        <end position="374"/>
    </location>
</feature>
<dbReference type="SMART" id="SM00408">
    <property type="entry name" value="IGc2"/>
    <property type="match status" value="1"/>
</dbReference>